<reference evidence="2" key="1">
    <citation type="journal article" date="2020" name="Nature">
        <title>Giant virus diversity and host interactions through global metagenomics.</title>
        <authorList>
            <person name="Schulz F."/>
            <person name="Roux S."/>
            <person name="Paez-Espino D."/>
            <person name="Jungbluth S."/>
            <person name="Walsh D.A."/>
            <person name="Denef V.J."/>
            <person name="McMahon K.D."/>
            <person name="Konstantinidis K.T."/>
            <person name="Eloe-Fadrosh E.A."/>
            <person name="Kyrpides N.C."/>
            <person name="Woyke T."/>
        </authorList>
    </citation>
    <scope>NUCLEOTIDE SEQUENCE</scope>
    <source>
        <strain evidence="2">GVMAG-M-3300025778-1</strain>
    </source>
</reference>
<keyword evidence="1" id="KW-1133">Transmembrane helix</keyword>
<proteinExistence type="predicted"/>
<keyword evidence="1" id="KW-0812">Transmembrane</keyword>
<name>A0A6C0J2P2_9ZZZZ</name>
<evidence type="ECO:0000313" key="2">
    <source>
        <dbReference type="EMBL" id="QHT99928.1"/>
    </source>
</evidence>
<organism evidence="2">
    <name type="scientific">viral metagenome</name>
    <dbReference type="NCBI Taxonomy" id="1070528"/>
    <lineage>
        <taxon>unclassified sequences</taxon>
        <taxon>metagenomes</taxon>
        <taxon>organismal metagenomes</taxon>
    </lineage>
</organism>
<feature type="transmembrane region" description="Helical" evidence="1">
    <location>
        <begin position="21"/>
        <end position="41"/>
    </location>
</feature>
<dbReference type="AlphaFoldDB" id="A0A6C0J2P2"/>
<keyword evidence="1" id="KW-0472">Membrane</keyword>
<sequence length="134" mass="15291">MRNQGVNRMPSVKGHIVNLTANLVIVGLVYLICGIVVSWMISNTFPHYDESWKKQSVSMQILDVAAEVSMLVILAFWSSYAVDWIIPILPVAPILEKYIETFGGRMIFLYAVFLFIHDLDEKLTYLYTEFLGKA</sequence>
<evidence type="ECO:0000256" key="1">
    <source>
        <dbReference type="SAM" id="Phobius"/>
    </source>
</evidence>
<accession>A0A6C0J2P2</accession>
<dbReference type="EMBL" id="MN740319">
    <property type="protein sequence ID" value="QHT99928.1"/>
    <property type="molecule type" value="Genomic_DNA"/>
</dbReference>
<feature type="transmembrane region" description="Helical" evidence="1">
    <location>
        <begin position="98"/>
        <end position="116"/>
    </location>
</feature>
<feature type="transmembrane region" description="Helical" evidence="1">
    <location>
        <begin position="61"/>
        <end position="86"/>
    </location>
</feature>
<protein>
    <submittedName>
        <fullName evidence="2">Uncharacterized protein</fullName>
    </submittedName>
</protein>